<reference evidence="1 2" key="1">
    <citation type="journal article" date="2021" name="Elife">
        <title>Chloroplast acquisition without the gene transfer in kleptoplastic sea slugs, Plakobranchus ocellatus.</title>
        <authorList>
            <person name="Maeda T."/>
            <person name="Takahashi S."/>
            <person name="Yoshida T."/>
            <person name="Shimamura S."/>
            <person name="Takaki Y."/>
            <person name="Nagai Y."/>
            <person name="Toyoda A."/>
            <person name="Suzuki Y."/>
            <person name="Arimoto A."/>
            <person name="Ishii H."/>
            <person name="Satoh N."/>
            <person name="Nishiyama T."/>
            <person name="Hasebe M."/>
            <person name="Maruyama T."/>
            <person name="Minagawa J."/>
            <person name="Obokata J."/>
            <person name="Shigenobu S."/>
        </authorList>
    </citation>
    <scope>NUCLEOTIDE SEQUENCE [LARGE SCALE GENOMIC DNA]</scope>
</reference>
<dbReference type="AlphaFoldDB" id="A0AAV4J6T9"/>
<evidence type="ECO:0000313" key="2">
    <source>
        <dbReference type="Proteomes" id="UP000762676"/>
    </source>
</evidence>
<accession>A0AAV4J6T9</accession>
<gene>
    <name evidence="1" type="ORF">ElyMa_001469000</name>
</gene>
<sequence>MEDLHRGDNKRSSRSCAVRRLYKRAAISQTRCTRSCLAINLRGIVAEWFARRTRDLEVAGFDSRQCHVAIALGKQFTLTFPSPPTCKMGTQLRASIVLVCWDISGAALWRHS</sequence>
<organism evidence="1 2">
    <name type="scientific">Elysia marginata</name>
    <dbReference type="NCBI Taxonomy" id="1093978"/>
    <lineage>
        <taxon>Eukaryota</taxon>
        <taxon>Metazoa</taxon>
        <taxon>Spiralia</taxon>
        <taxon>Lophotrochozoa</taxon>
        <taxon>Mollusca</taxon>
        <taxon>Gastropoda</taxon>
        <taxon>Heterobranchia</taxon>
        <taxon>Euthyneura</taxon>
        <taxon>Panpulmonata</taxon>
        <taxon>Sacoglossa</taxon>
        <taxon>Placobranchoidea</taxon>
        <taxon>Plakobranchidae</taxon>
        <taxon>Elysia</taxon>
    </lineage>
</organism>
<keyword evidence="2" id="KW-1185">Reference proteome</keyword>
<protein>
    <submittedName>
        <fullName evidence="1">Uncharacterized protein</fullName>
    </submittedName>
</protein>
<dbReference type="EMBL" id="BMAT01002889">
    <property type="protein sequence ID" value="GFS16281.1"/>
    <property type="molecule type" value="Genomic_DNA"/>
</dbReference>
<comment type="caution">
    <text evidence="1">The sequence shown here is derived from an EMBL/GenBank/DDBJ whole genome shotgun (WGS) entry which is preliminary data.</text>
</comment>
<evidence type="ECO:0000313" key="1">
    <source>
        <dbReference type="EMBL" id="GFS16281.1"/>
    </source>
</evidence>
<proteinExistence type="predicted"/>
<dbReference type="Proteomes" id="UP000762676">
    <property type="component" value="Unassembled WGS sequence"/>
</dbReference>
<name>A0AAV4J6T9_9GAST</name>